<protein>
    <submittedName>
        <fullName evidence="3">Class A beta-lactamase-related serine hydrolase</fullName>
    </submittedName>
</protein>
<dbReference type="InterPro" id="IPR012338">
    <property type="entry name" value="Beta-lactam/transpept-like"/>
</dbReference>
<proteinExistence type="predicted"/>
<dbReference type="RefSeq" id="WP_132404802.1">
    <property type="nucleotide sequence ID" value="NZ_SMKA01000025.1"/>
</dbReference>
<feature type="signal peptide" evidence="1">
    <location>
        <begin position="1"/>
        <end position="24"/>
    </location>
</feature>
<keyword evidence="3" id="KW-0378">Hydrolase</keyword>
<sequence>MNKRIGLVGLAAIALIAAPLRAEAAPDELQHGLDEVVRTAGVGAQVEVHDRGQVWRGRSGVAEVGTKRKVPLDGYFRIGSVTKTFLATVALQLVAEKRLRLDDPVSKWFPGIEGVTVRQLMNHTSGLYDVLHTLPRPPEPEFYANRYRTWTADELIQRALVNPPTDKPGVAYKYSNTNYLLLGEIVEQVTGKSYDRQIERRIIRPLDLEHTSLPGTSPRIPEPHAHGYVPNPDKTLLDYTTMNPSVFGAAGEMISTTHDLDRFMTALLGGRLLPPYLLKQMKTPGTEGGHYGLGLAWIDTPCGIRAYGNDGDALAYQAWSFSTPDLRRRVSLVLTPNFASDSDDVVDPYLDKAFCANGVPKNGY</sequence>
<reference evidence="3 4" key="1">
    <citation type="submission" date="2019-03" db="EMBL/GenBank/DDBJ databases">
        <title>Draft genome sequences of novel Actinobacteria.</title>
        <authorList>
            <person name="Sahin N."/>
            <person name="Ay H."/>
            <person name="Saygin H."/>
        </authorList>
    </citation>
    <scope>NUCLEOTIDE SEQUENCE [LARGE SCALE GENOMIC DNA]</scope>
    <source>
        <strain evidence="3 4">JCM 30547</strain>
    </source>
</reference>
<accession>A0A4R4QAB6</accession>
<dbReference type="OrthoDB" id="9809635at2"/>
<organism evidence="3 4">
    <name type="scientific">Kribbella albertanoniae</name>
    <dbReference type="NCBI Taxonomy" id="1266829"/>
    <lineage>
        <taxon>Bacteria</taxon>
        <taxon>Bacillati</taxon>
        <taxon>Actinomycetota</taxon>
        <taxon>Actinomycetes</taxon>
        <taxon>Propionibacteriales</taxon>
        <taxon>Kribbellaceae</taxon>
        <taxon>Kribbella</taxon>
    </lineage>
</organism>
<dbReference type="SUPFAM" id="SSF56601">
    <property type="entry name" value="beta-lactamase/transpeptidase-like"/>
    <property type="match status" value="1"/>
</dbReference>
<dbReference type="Gene3D" id="3.40.710.10">
    <property type="entry name" value="DD-peptidase/beta-lactamase superfamily"/>
    <property type="match status" value="1"/>
</dbReference>
<gene>
    <name evidence="3" type="ORF">E1261_09230</name>
</gene>
<feature type="chain" id="PRO_5020984503" evidence="1">
    <location>
        <begin position="25"/>
        <end position="364"/>
    </location>
</feature>
<feature type="domain" description="Beta-lactamase-related" evidence="2">
    <location>
        <begin position="42"/>
        <end position="349"/>
    </location>
</feature>
<dbReference type="Pfam" id="PF00144">
    <property type="entry name" value="Beta-lactamase"/>
    <property type="match status" value="1"/>
</dbReference>
<dbReference type="InterPro" id="IPR001466">
    <property type="entry name" value="Beta-lactam-related"/>
</dbReference>
<evidence type="ECO:0000256" key="1">
    <source>
        <dbReference type="SAM" id="SignalP"/>
    </source>
</evidence>
<name>A0A4R4QAB6_9ACTN</name>
<keyword evidence="4" id="KW-1185">Reference proteome</keyword>
<evidence type="ECO:0000313" key="3">
    <source>
        <dbReference type="EMBL" id="TDC32210.1"/>
    </source>
</evidence>
<comment type="caution">
    <text evidence="3">The sequence shown here is derived from an EMBL/GenBank/DDBJ whole genome shotgun (WGS) entry which is preliminary data.</text>
</comment>
<dbReference type="InterPro" id="IPR050491">
    <property type="entry name" value="AmpC-like"/>
</dbReference>
<keyword evidence="1" id="KW-0732">Signal</keyword>
<dbReference type="GO" id="GO:0016787">
    <property type="term" value="F:hydrolase activity"/>
    <property type="evidence" value="ECO:0007669"/>
    <property type="project" value="UniProtKB-KW"/>
</dbReference>
<dbReference type="PANTHER" id="PTHR46825">
    <property type="entry name" value="D-ALANYL-D-ALANINE-CARBOXYPEPTIDASE/ENDOPEPTIDASE AMPH"/>
    <property type="match status" value="1"/>
</dbReference>
<evidence type="ECO:0000259" key="2">
    <source>
        <dbReference type="Pfam" id="PF00144"/>
    </source>
</evidence>
<dbReference type="EMBL" id="SMKA01000025">
    <property type="protein sequence ID" value="TDC32210.1"/>
    <property type="molecule type" value="Genomic_DNA"/>
</dbReference>
<dbReference type="Proteomes" id="UP000295075">
    <property type="component" value="Unassembled WGS sequence"/>
</dbReference>
<evidence type="ECO:0000313" key="4">
    <source>
        <dbReference type="Proteomes" id="UP000295075"/>
    </source>
</evidence>
<dbReference type="PANTHER" id="PTHR46825:SF7">
    <property type="entry name" value="D-ALANYL-D-ALANINE CARBOXYPEPTIDASE"/>
    <property type="match status" value="1"/>
</dbReference>
<dbReference type="AlphaFoldDB" id="A0A4R4QAB6"/>